<evidence type="ECO:0000313" key="9">
    <source>
        <dbReference type="Proteomes" id="UP000013961"/>
    </source>
</evidence>
<dbReference type="InterPro" id="IPR051539">
    <property type="entry name" value="T4SS-coupling_protein"/>
</dbReference>
<feature type="domain" description="TraD/TraG TraM recognition site" evidence="7">
    <location>
        <begin position="306"/>
        <end position="415"/>
    </location>
</feature>
<dbReference type="Gene3D" id="3.40.50.300">
    <property type="entry name" value="P-loop containing nucleotide triphosphate hydrolases"/>
    <property type="match status" value="1"/>
</dbReference>
<evidence type="ECO:0000256" key="6">
    <source>
        <dbReference type="SAM" id="MobiDB-lite"/>
    </source>
</evidence>
<dbReference type="InterPro" id="IPR032689">
    <property type="entry name" value="TraG-D_C"/>
</dbReference>
<evidence type="ECO:0000256" key="4">
    <source>
        <dbReference type="ARBA" id="ARBA00022989"/>
    </source>
</evidence>
<keyword evidence="4" id="KW-1133">Transmembrane helix</keyword>
<dbReference type="Pfam" id="PF12696">
    <property type="entry name" value="TraG-D_C"/>
    <property type="match status" value="1"/>
</dbReference>
<reference evidence="8 9" key="1">
    <citation type="journal article" date="2013" name="Genome Announc.">
        <title>Complete Genome Sequence of Mycobacterium massiliense Clinical Strain Asan 50594, Belonging to the Type II Genotype.</title>
        <authorList>
            <person name="Kim B.J."/>
            <person name="Kim B.R."/>
            <person name="Hong S.H."/>
            <person name="Seok S.H."/>
            <person name="Kook Y.H."/>
            <person name="Kim B.J."/>
        </authorList>
    </citation>
    <scope>NUCLEOTIDE SEQUENCE [LARGE SCALE GENOMIC DNA]</scope>
    <source>
        <strain evidence="8 9">50594</strain>
    </source>
</reference>
<proteinExistence type="predicted"/>
<keyword evidence="3" id="KW-0812">Transmembrane</keyword>
<evidence type="ECO:0000256" key="5">
    <source>
        <dbReference type="ARBA" id="ARBA00023136"/>
    </source>
</evidence>
<protein>
    <submittedName>
        <fullName evidence="8">Type IV secretory pathway VirD4 components-like protein</fullName>
    </submittedName>
</protein>
<accession>A0AB33AJI0</accession>
<keyword evidence="2" id="KW-1003">Cell membrane</keyword>
<sequence>MPAEQAEFKRPPQPFAGWTTSPNGILVPAATGPHIIGVAPPGTGKTRSWLAPAAAMWPSSCLISSSRDDLMQLVLRRRMGPSQLLDLRPIDAPPYPDCIKRVRFDPTKCITTFQEAAACARAMLRLAGAGQPGGIRSEANGMWDDLAFAPLTCLLFAAATESTMGIDWVLRAAENTSSPTPDKNTGERDWSKVDASEPGWAASVDPRYCRNRIFRDRVRAVLCQEPRQRDSVKMTISHALTGWVMLSLADDEPEDFDLSFLDDPHATLYILCPMAGDAAPVASLLMELLINRRRALLHQWGTLCQLGMFLDELTNTPIANLDGNIAENRGLGVTICGAVQSSSQLEVVYGPARAHAIMDTVPAIMIMYGAHEERWLKAATYWEGKTTSSTHTYSNNSDERTTGREYRDMVDPSELNPRNRFEARLIIRGTAGARVKIPDFTESMAHYQEAAALMRAEEARREQQKARAAKRRR</sequence>
<feature type="region of interest" description="Disordered" evidence="6">
    <location>
        <begin position="387"/>
        <end position="414"/>
    </location>
</feature>
<dbReference type="PANTHER" id="PTHR37937">
    <property type="entry name" value="CONJUGATIVE TRANSFER: DNA TRANSPORT"/>
    <property type="match status" value="1"/>
</dbReference>
<geneLocation type="plasmid" evidence="8 9">
    <name>2</name>
</geneLocation>
<evidence type="ECO:0000256" key="2">
    <source>
        <dbReference type="ARBA" id="ARBA00022475"/>
    </source>
</evidence>
<evidence type="ECO:0000256" key="1">
    <source>
        <dbReference type="ARBA" id="ARBA00004651"/>
    </source>
</evidence>
<dbReference type="InterPro" id="IPR027417">
    <property type="entry name" value="P-loop_NTPase"/>
</dbReference>
<dbReference type="KEGG" id="mabb:MASS_2p0055"/>
<feature type="compositionally biased region" description="Basic and acidic residues" evidence="6">
    <location>
        <begin position="397"/>
        <end position="410"/>
    </location>
</feature>
<dbReference type="CDD" id="cd01127">
    <property type="entry name" value="TrwB_TraG_TraD_VirD4"/>
    <property type="match status" value="1"/>
</dbReference>
<keyword evidence="8" id="KW-0614">Plasmid</keyword>
<evidence type="ECO:0000256" key="3">
    <source>
        <dbReference type="ARBA" id="ARBA00022692"/>
    </source>
</evidence>
<gene>
    <name evidence="8" type="ORF">MASS_2p0055</name>
</gene>
<dbReference type="SUPFAM" id="SSF52540">
    <property type="entry name" value="P-loop containing nucleoside triphosphate hydrolases"/>
    <property type="match status" value="1"/>
</dbReference>
<dbReference type="EMBL" id="CP004376">
    <property type="protein sequence ID" value="AGM31766.1"/>
    <property type="molecule type" value="Genomic_DNA"/>
</dbReference>
<feature type="compositionally biased region" description="Low complexity" evidence="6">
    <location>
        <begin position="387"/>
        <end position="396"/>
    </location>
</feature>
<evidence type="ECO:0000259" key="7">
    <source>
        <dbReference type="Pfam" id="PF12696"/>
    </source>
</evidence>
<dbReference type="GO" id="GO:0005886">
    <property type="term" value="C:plasma membrane"/>
    <property type="evidence" value="ECO:0007669"/>
    <property type="project" value="UniProtKB-SubCell"/>
</dbReference>
<dbReference type="AlphaFoldDB" id="A0AB33AJI0"/>
<keyword evidence="5" id="KW-0472">Membrane</keyword>
<evidence type="ECO:0000313" key="8">
    <source>
        <dbReference type="EMBL" id="AGM31766.1"/>
    </source>
</evidence>
<dbReference type="Proteomes" id="UP000013961">
    <property type="component" value="Plasmid 2"/>
</dbReference>
<comment type="subcellular location">
    <subcellularLocation>
        <location evidence="1">Cell membrane</location>
        <topology evidence="1">Multi-pass membrane protein</topology>
    </subcellularLocation>
</comment>
<organism evidence="8 9">
    <name type="scientific">Mycobacteroides abscessus subsp. bolletii 50594</name>
    <dbReference type="NCBI Taxonomy" id="1303024"/>
    <lineage>
        <taxon>Bacteria</taxon>
        <taxon>Bacillati</taxon>
        <taxon>Actinomycetota</taxon>
        <taxon>Actinomycetes</taxon>
        <taxon>Mycobacteriales</taxon>
        <taxon>Mycobacteriaceae</taxon>
        <taxon>Mycobacteroides</taxon>
        <taxon>Mycobacteroides abscessus</taxon>
    </lineage>
</organism>
<dbReference type="PANTHER" id="PTHR37937:SF1">
    <property type="entry name" value="CONJUGATIVE TRANSFER: DNA TRANSPORT"/>
    <property type="match status" value="1"/>
</dbReference>
<name>A0AB33AJI0_9MYCO</name>